<feature type="transmembrane region" description="Helical" evidence="1">
    <location>
        <begin position="110"/>
        <end position="129"/>
    </location>
</feature>
<feature type="transmembrane region" description="Helical" evidence="1">
    <location>
        <begin position="135"/>
        <end position="157"/>
    </location>
</feature>
<dbReference type="RefSeq" id="WP_189222327.1">
    <property type="nucleotide sequence ID" value="NZ_BMRG01000002.1"/>
</dbReference>
<name>A0A918ECL2_9PSEU</name>
<reference evidence="3" key="2">
    <citation type="submission" date="2020-09" db="EMBL/GenBank/DDBJ databases">
        <authorList>
            <person name="Sun Q."/>
            <person name="Ohkuma M."/>
        </authorList>
    </citation>
    <scope>NUCLEOTIDE SEQUENCE</scope>
    <source>
        <strain evidence="3">JCM 3313</strain>
    </source>
</reference>
<keyword evidence="1" id="KW-0812">Transmembrane</keyword>
<protein>
    <recommendedName>
        <fullName evidence="2">DUF2231 domain-containing protein</fullName>
    </recommendedName>
</protein>
<evidence type="ECO:0000313" key="4">
    <source>
        <dbReference type="Proteomes" id="UP000639606"/>
    </source>
</evidence>
<keyword evidence="1" id="KW-0472">Membrane</keyword>
<organism evidence="3 4">
    <name type="scientific">Saccharothrix coeruleofusca</name>
    <dbReference type="NCBI Taxonomy" id="33919"/>
    <lineage>
        <taxon>Bacteria</taxon>
        <taxon>Bacillati</taxon>
        <taxon>Actinomycetota</taxon>
        <taxon>Actinomycetes</taxon>
        <taxon>Pseudonocardiales</taxon>
        <taxon>Pseudonocardiaceae</taxon>
        <taxon>Saccharothrix</taxon>
    </lineage>
</organism>
<evidence type="ECO:0000259" key="2">
    <source>
        <dbReference type="Pfam" id="PF09990"/>
    </source>
</evidence>
<gene>
    <name evidence="3" type="ORF">GCM10010185_14940</name>
</gene>
<accession>A0A918ECL2</accession>
<keyword evidence="1" id="KW-1133">Transmembrane helix</keyword>
<dbReference type="EMBL" id="BMRG01000002">
    <property type="protein sequence ID" value="GGP44242.1"/>
    <property type="molecule type" value="Genomic_DNA"/>
</dbReference>
<evidence type="ECO:0000313" key="3">
    <source>
        <dbReference type="EMBL" id="GGP44242.1"/>
    </source>
</evidence>
<feature type="transmembrane region" description="Helical" evidence="1">
    <location>
        <begin position="80"/>
        <end position="98"/>
    </location>
</feature>
<evidence type="ECO:0000256" key="1">
    <source>
        <dbReference type="SAM" id="Phobius"/>
    </source>
</evidence>
<feature type="domain" description="DUF2231" evidence="2">
    <location>
        <begin position="47"/>
        <end position="169"/>
    </location>
</feature>
<comment type="caution">
    <text evidence="3">The sequence shown here is derived from an EMBL/GenBank/DDBJ whole genome shotgun (WGS) entry which is preliminary data.</text>
</comment>
<dbReference type="AlphaFoldDB" id="A0A918ECL2"/>
<dbReference type="Proteomes" id="UP000639606">
    <property type="component" value="Unassembled WGS sequence"/>
</dbReference>
<dbReference type="InterPro" id="IPR019251">
    <property type="entry name" value="DUF2231_TM"/>
</dbReference>
<dbReference type="Pfam" id="PF09990">
    <property type="entry name" value="DUF2231"/>
    <property type="match status" value="1"/>
</dbReference>
<reference evidence="3" key="1">
    <citation type="journal article" date="2014" name="Int. J. Syst. Evol. Microbiol.">
        <title>Complete genome sequence of Corynebacterium casei LMG S-19264T (=DSM 44701T), isolated from a smear-ripened cheese.</title>
        <authorList>
            <consortium name="US DOE Joint Genome Institute (JGI-PGF)"/>
            <person name="Walter F."/>
            <person name="Albersmeier A."/>
            <person name="Kalinowski J."/>
            <person name="Ruckert C."/>
        </authorList>
    </citation>
    <scope>NUCLEOTIDE SEQUENCE</scope>
    <source>
        <strain evidence="3">JCM 3313</strain>
    </source>
</reference>
<keyword evidence="4" id="KW-1185">Reference proteome</keyword>
<sequence length="184" mass="19344">MSRLMRLMKRIEESKALDRAAGALAELIPPQLRQHRVTEVLKGEPLGHAAHPVVVLLPVGLYAASAVLDLMPGEGRAAKTMIGLGLAVTPAAVATGLAEYTTLDEPQRRTAVAHLTANTAAALCYLTSYRLRNHGFGVVARAVGYVGMSLIGAGGYLGGHLTYRQRAGVGRWDFSPGGTTSATT</sequence>
<proteinExistence type="predicted"/>
<feature type="transmembrane region" description="Helical" evidence="1">
    <location>
        <begin position="49"/>
        <end position="68"/>
    </location>
</feature>